<keyword evidence="2" id="KW-1185">Reference proteome</keyword>
<feature type="non-terminal residue" evidence="1">
    <location>
        <position position="162"/>
    </location>
</feature>
<evidence type="ECO:0000313" key="1">
    <source>
        <dbReference type="EMBL" id="CAG8720236.1"/>
    </source>
</evidence>
<reference evidence="1" key="1">
    <citation type="submission" date="2021-06" db="EMBL/GenBank/DDBJ databases">
        <authorList>
            <person name="Kallberg Y."/>
            <person name="Tangrot J."/>
            <person name="Rosling A."/>
        </authorList>
    </citation>
    <scope>NUCLEOTIDE SEQUENCE</scope>
    <source>
        <strain evidence="1">CL356</strain>
    </source>
</reference>
<gene>
    <name evidence="1" type="ORF">ACOLOM_LOCUS11101</name>
</gene>
<dbReference type="EMBL" id="CAJVPT010038474">
    <property type="protein sequence ID" value="CAG8720236.1"/>
    <property type="molecule type" value="Genomic_DNA"/>
</dbReference>
<proteinExistence type="predicted"/>
<organism evidence="1 2">
    <name type="scientific">Acaulospora colombiana</name>
    <dbReference type="NCBI Taxonomy" id="27376"/>
    <lineage>
        <taxon>Eukaryota</taxon>
        <taxon>Fungi</taxon>
        <taxon>Fungi incertae sedis</taxon>
        <taxon>Mucoromycota</taxon>
        <taxon>Glomeromycotina</taxon>
        <taxon>Glomeromycetes</taxon>
        <taxon>Diversisporales</taxon>
        <taxon>Acaulosporaceae</taxon>
        <taxon>Acaulospora</taxon>
    </lineage>
</organism>
<protein>
    <submittedName>
        <fullName evidence="1">4258_t:CDS:1</fullName>
    </submittedName>
</protein>
<evidence type="ECO:0000313" key="2">
    <source>
        <dbReference type="Proteomes" id="UP000789525"/>
    </source>
</evidence>
<comment type="caution">
    <text evidence="1">The sequence shown here is derived from an EMBL/GenBank/DDBJ whole genome shotgun (WGS) entry which is preliminary data.</text>
</comment>
<name>A0ACA9PUG9_9GLOM</name>
<sequence>MSVPKQIRRVPNITYDEFRGQHLLPNQPLLIGPALIQDWNCLKDWRSPQTSSDSNASHEQSSEYSLPNLSFMKNTYGKFIVPVDQDGYRSEKTLGEVIDAWENDRKSAQEEKMYVKDWHLALQLERQQQRPQSNGEGEQEEQTTVYMPFYVTPDIFVDDWMN</sequence>
<dbReference type="Proteomes" id="UP000789525">
    <property type="component" value="Unassembled WGS sequence"/>
</dbReference>
<accession>A0ACA9PUG9</accession>